<name>A0A564I4T2_9ENTR</name>
<dbReference type="EMBL" id="CABGHF010000003">
    <property type="protein sequence ID" value="VUS39719.1"/>
    <property type="molecule type" value="Genomic_DNA"/>
</dbReference>
<proteinExistence type="predicted"/>
<dbReference type="Proteomes" id="UP000318370">
    <property type="component" value="Unassembled WGS sequence"/>
</dbReference>
<reference evidence="1 2" key="1">
    <citation type="submission" date="2019-07" db="EMBL/GenBank/DDBJ databases">
        <authorList>
            <person name="Brisse S."/>
            <person name="Rodrigues C."/>
            <person name="Thorpe H."/>
        </authorList>
    </citation>
    <scope>NUCLEOTIDE SEQUENCE [LARGE SCALE GENOMIC DNA]</scope>
    <source>
        <strain evidence="1">SB6408</strain>
    </source>
</reference>
<evidence type="ECO:0000313" key="2">
    <source>
        <dbReference type="Proteomes" id="UP000318370"/>
    </source>
</evidence>
<dbReference type="AlphaFoldDB" id="A0A564I4T2"/>
<organism evidence="1 2">
    <name type="scientific">Klebsiella spallanzanii</name>
    <dbReference type="NCBI Taxonomy" id="2587528"/>
    <lineage>
        <taxon>Bacteria</taxon>
        <taxon>Pseudomonadati</taxon>
        <taxon>Pseudomonadota</taxon>
        <taxon>Gammaproteobacteria</taxon>
        <taxon>Enterobacterales</taxon>
        <taxon>Enterobacteriaceae</taxon>
        <taxon>Klebsiella/Raoultella group</taxon>
        <taxon>Klebsiella</taxon>
    </lineage>
</organism>
<gene>
    <name evidence="1" type="ORF">SB6408_03491</name>
</gene>
<evidence type="ECO:0000313" key="1">
    <source>
        <dbReference type="EMBL" id="VUS39719.1"/>
    </source>
</evidence>
<protein>
    <submittedName>
        <fullName evidence="1">Uncharacterized protein</fullName>
    </submittedName>
</protein>
<accession>A0A564I4T2</accession>
<sequence length="41" mass="4889">MYIIRLSFFYGLNHKITYAIICVDNISMNKIFMMNVMLRAV</sequence>